<reference evidence="1" key="1">
    <citation type="submission" date="2022-04" db="EMBL/GenBank/DDBJ databases">
        <title>Genome of the entomopathogenic fungus Entomophthora muscae.</title>
        <authorList>
            <person name="Elya C."/>
            <person name="Lovett B.R."/>
            <person name="Lee E."/>
            <person name="Macias A.M."/>
            <person name="Hajek A.E."/>
            <person name="De Bivort B.L."/>
            <person name="Kasson M.T."/>
            <person name="De Fine Licht H.H."/>
            <person name="Stajich J.E."/>
        </authorList>
    </citation>
    <scope>NUCLEOTIDE SEQUENCE</scope>
    <source>
        <strain evidence="1">Berkeley</strain>
    </source>
</reference>
<accession>A0ACC2S8J0</accession>
<protein>
    <submittedName>
        <fullName evidence="1">Uncharacterized protein</fullName>
    </submittedName>
</protein>
<comment type="caution">
    <text evidence="1">The sequence shown here is derived from an EMBL/GenBank/DDBJ whole genome shotgun (WGS) entry which is preliminary data.</text>
</comment>
<organism evidence="1 2">
    <name type="scientific">Entomophthora muscae</name>
    <dbReference type="NCBI Taxonomy" id="34485"/>
    <lineage>
        <taxon>Eukaryota</taxon>
        <taxon>Fungi</taxon>
        <taxon>Fungi incertae sedis</taxon>
        <taxon>Zoopagomycota</taxon>
        <taxon>Entomophthoromycotina</taxon>
        <taxon>Entomophthoromycetes</taxon>
        <taxon>Entomophthorales</taxon>
        <taxon>Entomophthoraceae</taxon>
        <taxon>Entomophthora</taxon>
    </lineage>
</organism>
<gene>
    <name evidence="1" type="ORF">DSO57_1010214</name>
</gene>
<sequence length="152" mass="16938">MKGYLIEESTWEPQSNLVNTKEAVQLYLRKKDLKKGPLGEEGDGVKIDNSPPLENQAQLEVVAPKEELLNFPDGGKESHSVNFMNLKSSQVINQVNLKEENTCFRPNHMTTAQEKDNQVKSLGLLTNEIMLSQGAILPLLYPGVLATRPHIS</sequence>
<keyword evidence="2" id="KW-1185">Reference proteome</keyword>
<dbReference type="Proteomes" id="UP001165960">
    <property type="component" value="Unassembled WGS sequence"/>
</dbReference>
<name>A0ACC2S8J0_9FUNG</name>
<evidence type="ECO:0000313" key="2">
    <source>
        <dbReference type="Proteomes" id="UP001165960"/>
    </source>
</evidence>
<proteinExistence type="predicted"/>
<evidence type="ECO:0000313" key="1">
    <source>
        <dbReference type="EMBL" id="KAJ9058640.1"/>
    </source>
</evidence>
<dbReference type="EMBL" id="QTSX02005713">
    <property type="protein sequence ID" value="KAJ9058640.1"/>
    <property type="molecule type" value="Genomic_DNA"/>
</dbReference>